<evidence type="ECO:0000256" key="2">
    <source>
        <dbReference type="SAM" id="Phobius"/>
    </source>
</evidence>
<comment type="subcellular location">
    <subcellularLocation>
        <location evidence="1">Cell membrane</location>
        <topology evidence="1">Multi-pass membrane protein</topology>
    </subcellularLocation>
</comment>
<feature type="transmembrane region" description="Helical" evidence="2">
    <location>
        <begin position="289"/>
        <end position="308"/>
    </location>
</feature>
<dbReference type="AlphaFoldDB" id="I7IVX0"/>
<evidence type="ECO:0000313" key="4">
    <source>
        <dbReference type="Proteomes" id="UP000009320"/>
    </source>
</evidence>
<keyword evidence="4" id="KW-1185">Reference proteome</keyword>
<accession>I7IVX0</accession>
<dbReference type="EMBL" id="CAKE01000017">
    <property type="protein sequence ID" value="CCI82178.1"/>
    <property type="molecule type" value="Genomic_DNA"/>
</dbReference>
<keyword evidence="2" id="KW-0472">Membrane</keyword>
<feature type="transmembrane region" description="Helical" evidence="2">
    <location>
        <begin position="315"/>
        <end position="335"/>
    </location>
</feature>
<dbReference type="SUPFAM" id="SSF103473">
    <property type="entry name" value="MFS general substrate transporter"/>
    <property type="match status" value="1"/>
</dbReference>
<reference evidence="3 4" key="1">
    <citation type="submission" date="2012-06" db="EMBL/GenBank/DDBJ databases">
        <title>Draft Genome Sequence of Lactobacillus hominis Strain CRBIP 24.179T, isolated from human intestine.</title>
        <authorList>
            <person name="Cousin S."/>
            <person name="Ma L."/>
            <person name="Bizet C."/>
            <person name="Loux V."/>
            <person name="Bouchier C."/>
            <person name="Clermont D."/>
            <person name="Creno S."/>
        </authorList>
    </citation>
    <scope>NUCLEOTIDE SEQUENCE [LARGE SCALE GENOMIC DNA]</scope>
    <source>
        <strain evidence="4">CRBIP 24.179T</strain>
    </source>
</reference>
<feature type="transmembrane region" description="Helical" evidence="2">
    <location>
        <begin position="199"/>
        <end position="221"/>
    </location>
</feature>
<organism evidence="3 4">
    <name type="scientific">Lactobacillus hominis DSM 23910 = CRBIP 24.179</name>
    <dbReference type="NCBI Taxonomy" id="1423758"/>
    <lineage>
        <taxon>Bacteria</taxon>
        <taxon>Bacillati</taxon>
        <taxon>Bacillota</taxon>
        <taxon>Bacilli</taxon>
        <taxon>Lactobacillales</taxon>
        <taxon>Lactobacillaceae</taxon>
        <taxon>Lactobacillus</taxon>
    </lineage>
</organism>
<comment type="caution">
    <text evidence="3">The sequence shown here is derived from an EMBL/GenBank/DDBJ whole genome shotgun (WGS) entry which is preliminary data.</text>
</comment>
<sequence>MTASEKAVIKQWKPRYKKNVYLYLWIYGILGAVTGITNDAALSYFDIVAPHLISGLNIFNAITALLMSLMIVTVHDFGYRKILLVLPPLTSIFLFLTTVTQNQVIIMFSYIISWTAIGVYDLMYPLMWTSYVPKEIRTKMFTVVMVVNLVCQTILTFIGGKAVVWFFSLLQGISYDSASNLSAHPQAMYGMMLTNYTNAYRWVLIATAIFNMLAFFLAFFIKDEPQDYRTVDKKKAETPEEKKAAFKALINKDTLMWIAYIAGIQLGARLVVPYIPIYLNDFLHIPRGITSTINTFQTAAMFIGYFFAPFLAKKLGAIVSIAAGTLTCAPLMFMMANGRNFGTGVTLFITVGVLLFLRSGLANATMPIQQEIQMVIVDKDMRPAFTAVVQIAYAVIGIVDGLFTEFYLLRKPIGYSYAYYIATALYVILSLVLLFGFTKKYNWILNAKKDKTE</sequence>
<proteinExistence type="predicted"/>
<feature type="transmembrane region" description="Helical" evidence="2">
    <location>
        <begin position="415"/>
        <end position="438"/>
    </location>
</feature>
<evidence type="ECO:0000256" key="1">
    <source>
        <dbReference type="ARBA" id="ARBA00004651"/>
    </source>
</evidence>
<dbReference type="GeneID" id="82847403"/>
<dbReference type="eggNOG" id="COG2814">
    <property type="taxonomic scope" value="Bacteria"/>
</dbReference>
<dbReference type="Gene3D" id="1.20.1250.20">
    <property type="entry name" value="MFS general substrate transporter like domains"/>
    <property type="match status" value="2"/>
</dbReference>
<dbReference type="PATRIC" id="fig|1423758.3.peg.703"/>
<name>I7IVX0_9LACO</name>
<feature type="transmembrane region" description="Helical" evidence="2">
    <location>
        <begin position="341"/>
        <end position="362"/>
    </location>
</feature>
<feature type="transmembrane region" description="Helical" evidence="2">
    <location>
        <begin position="383"/>
        <end position="403"/>
    </location>
</feature>
<dbReference type="Proteomes" id="UP000009320">
    <property type="component" value="Unassembled WGS sequence"/>
</dbReference>
<dbReference type="Pfam" id="PF07690">
    <property type="entry name" value="MFS_1"/>
    <property type="match status" value="1"/>
</dbReference>
<feature type="transmembrane region" description="Helical" evidence="2">
    <location>
        <begin position="257"/>
        <end position="277"/>
    </location>
</feature>
<dbReference type="InterPro" id="IPR036259">
    <property type="entry name" value="MFS_trans_sf"/>
</dbReference>
<dbReference type="GO" id="GO:0022857">
    <property type="term" value="F:transmembrane transporter activity"/>
    <property type="evidence" value="ECO:0007669"/>
    <property type="project" value="InterPro"/>
</dbReference>
<feature type="transmembrane region" description="Helical" evidence="2">
    <location>
        <begin position="58"/>
        <end position="75"/>
    </location>
</feature>
<feature type="transmembrane region" description="Helical" evidence="2">
    <location>
        <begin position="140"/>
        <end position="167"/>
    </location>
</feature>
<evidence type="ECO:0000313" key="3">
    <source>
        <dbReference type="EMBL" id="CCI82178.1"/>
    </source>
</evidence>
<protein>
    <submittedName>
        <fullName evidence="3">Major facilitator family transporter</fullName>
    </submittedName>
</protein>
<keyword evidence="2" id="KW-1133">Transmembrane helix</keyword>
<dbReference type="RefSeq" id="WP_008471185.1">
    <property type="nucleotide sequence ID" value="NZ_AYZP01000016.1"/>
</dbReference>
<gene>
    <name evidence="3" type="ORF">BN55_02410</name>
</gene>
<feature type="transmembrane region" description="Helical" evidence="2">
    <location>
        <begin position="82"/>
        <end position="99"/>
    </location>
</feature>
<dbReference type="GO" id="GO:0005886">
    <property type="term" value="C:plasma membrane"/>
    <property type="evidence" value="ECO:0007669"/>
    <property type="project" value="UniProtKB-SubCell"/>
</dbReference>
<dbReference type="InterPro" id="IPR011701">
    <property type="entry name" value="MFS"/>
</dbReference>
<dbReference type="STRING" id="1423758.FC41_GL000696"/>
<feature type="transmembrane region" description="Helical" evidence="2">
    <location>
        <begin position="105"/>
        <end position="128"/>
    </location>
</feature>
<keyword evidence="2" id="KW-0812">Transmembrane</keyword>
<feature type="transmembrane region" description="Helical" evidence="2">
    <location>
        <begin position="20"/>
        <end position="38"/>
    </location>
</feature>